<proteinExistence type="predicted"/>
<dbReference type="Gramene" id="OPUNC12G06580.1">
    <property type="protein sequence ID" value="OPUNC12G06580.1"/>
    <property type="gene ID" value="OPUNC12G06580"/>
</dbReference>
<dbReference type="Proteomes" id="UP000026962">
    <property type="component" value="Chromosome 12"/>
</dbReference>
<evidence type="ECO:0000313" key="2">
    <source>
        <dbReference type="EnsemblPlants" id="OPUNC12G06580.1"/>
    </source>
</evidence>
<dbReference type="InterPro" id="IPR005174">
    <property type="entry name" value="KIB1-4_b-propeller"/>
</dbReference>
<dbReference type="Pfam" id="PF03478">
    <property type="entry name" value="Beta-prop_KIB1-4"/>
    <property type="match status" value="1"/>
</dbReference>
<keyword evidence="3" id="KW-1185">Reference proteome</keyword>
<name>A0A0E0MKZ0_ORYPU</name>
<accession>A0A0E0MKZ0</accession>
<sequence length="411" mass="45797">MSSSSRSRTRPAAALLECSGSKRRRRTATHAVVADARDSSSWASLAEDVVSLIGHRVLAAGDVRDYICFRAACHHWRSSTASPHGRGVSGRRFHPRRWMMLPEGQGKLRGHVRFFNLSTGAVVRLKLPFFRDHRVLDSVDGIVLQRRDSDTAVRLLHPFTGDIADFPPLDTLLPYTSRSEHLRDVAAASISLTTSDDQTTVSLMIWLSRASPSPAIRGGGCRAGPFYTPLPHKGKLYVLDKAAAYGEPEVLEIDAPWLPEGEEAELSLPPPKPIAKCPARTPDAFFLYYLVNVTLKFLLADLILGITVPVKCIGYNSIFLGDRNLCVSSKVFPAIVGDSIVFYHQKENYLAQYHLRSGTLSPTSDGCIFATNMPSPSSIIHHIYTCCFRTQWNKGHLMFQREIRAWQRKRN</sequence>
<protein>
    <recommendedName>
        <fullName evidence="1">KIB1-4 beta-propeller domain-containing protein</fullName>
    </recommendedName>
</protein>
<dbReference type="HOGENOM" id="CLU_040241_2_0_1"/>
<dbReference type="AlphaFoldDB" id="A0A0E0MKZ0"/>
<feature type="domain" description="KIB1-4 beta-propeller" evidence="1">
    <location>
        <begin position="114"/>
        <end position="344"/>
    </location>
</feature>
<dbReference type="OMA" id="PSQEKMF"/>
<organism evidence="2">
    <name type="scientific">Oryza punctata</name>
    <name type="common">Red rice</name>
    <dbReference type="NCBI Taxonomy" id="4537"/>
    <lineage>
        <taxon>Eukaryota</taxon>
        <taxon>Viridiplantae</taxon>
        <taxon>Streptophyta</taxon>
        <taxon>Embryophyta</taxon>
        <taxon>Tracheophyta</taxon>
        <taxon>Spermatophyta</taxon>
        <taxon>Magnoliopsida</taxon>
        <taxon>Liliopsida</taxon>
        <taxon>Poales</taxon>
        <taxon>Poaceae</taxon>
        <taxon>BOP clade</taxon>
        <taxon>Oryzoideae</taxon>
        <taxon>Oryzeae</taxon>
        <taxon>Oryzinae</taxon>
        <taxon>Oryza</taxon>
    </lineage>
</organism>
<evidence type="ECO:0000259" key="1">
    <source>
        <dbReference type="Pfam" id="PF03478"/>
    </source>
</evidence>
<dbReference type="STRING" id="4537.A0A0E0MKZ0"/>
<dbReference type="PANTHER" id="PTHR33165:SF82">
    <property type="entry name" value="OS11G0231400 PROTEIN"/>
    <property type="match status" value="1"/>
</dbReference>
<reference evidence="2" key="2">
    <citation type="submission" date="2018-05" db="EMBL/GenBank/DDBJ databases">
        <title>OpunRS2 (Oryza punctata Reference Sequence Version 2).</title>
        <authorList>
            <person name="Zhang J."/>
            <person name="Kudrna D."/>
            <person name="Lee S."/>
            <person name="Talag J."/>
            <person name="Welchert J."/>
            <person name="Wing R.A."/>
        </authorList>
    </citation>
    <scope>NUCLEOTIDE SEQUENCE [LARGE SCALE GENOMIC DNA]</scope>
</reference>
<reference evidence="2" key="1">
    <citation type="submission" date="2015-04" db="UniProtKB">
        <authorList>
            <consortium name="EnsemblPlants"/>
        </authorList>
    </citation>
    <scope>IDENTIFICATION</scope>
</reference>
<dbReference type="PANTHER" id="PTHR33165">
    <property type="entry name" value="F-BOX DOMAIN CONTAINING PROTEIN-LIKE-RELATED"/>
    <property type="match status" value="1"/>
</dbReference>
<evidence type="ECO:0000313" key="3">
    <source>
        <dbReference type="Proteomes" id="UP000026962"/>
    </source>
</evidence>
<dbReference type="EnsemblPlants" id="OPUNC12G06580.1">
    <property type="protein sequence ID" value="OPUNC12G06580.1"/>
    <property type="gene ID" value="OPUNC12G06580"/>
</dbReference>